<evidence type="ECO:0000313" key="5">
    <source>
        <dbReference type="EMBL" id="MBD7996069.1"/>
    </source>
</evidence>
<dbReference type="PANTHER" id="PTHR45947">
    <property type="entry name" value="SULFOQUINOVOSYL TRANSFERASE SQD2"/>
    <property type="match status" value="1"/>
</dbReference>
<dbReference type="PANTHER" id="PTHR45947:SF3">
    <property type="entry name" value="SULFOQUINOVOSYL TRANSFERASE SQD2"/>
    <property type="match status" value="1"/>
</dbReference>
<dbReference type="Pfam" id="PF13439">
    <property type="entry name" value="Glyco_transf_4"/>
    <property type="match status" value="1"/>
</dbReference>
<dbReference type="EMBL" id="JACSQD010000005">
    <property type="protein sequence ID" value="MBD7996069.1"/>
    <property type="molecule type" value="Genomic_DNA"/>
</dbReference>
<evidence type="ECO:0000256" key="2">
    <source>
        <dbReference type="ARBA" id="ARBA00022676"/>
    </source>
</evidence>
<comment type="caution">
    <text evidence="5">The sequence shown here is derived from an EMBL/GenBank/DDBJ whole genome shotgun (WGS) entry which is preliminary data.</text>
</comment>
<keyword evidence="2" id="KW-0328">Glycosyltransferase</keyword>
<evidence type="ECO:0000256" key="3">
    <source>
        <dbReference type="ARBA" id="ARBA00022679"/>
    </source>
</evidence>
<name>A0ABR8UU32_9MICC</name>
<evidence type="ECO:0000256" key="1">
    <source>
        <dbReference type="ARBA" id="ARBA00021292"/>
    </source>
</evidence>
<dbReference type="Proteomes" id="UP000609874">
    <property type="component" value="Unassembled WGS sequence"/>
</dbReference>
<accession>A0ABR8UU32</accession>
<reference evidence="5 6" key="1">
    <citation type="submission" date="2020-08" db="EMBL/GenBank/DDBJ databases">
        <title>A Genomic Blueprint of the Chicken Gut Microbiome.</title>
        <authorList>
            <person name="Gilroy R."/>
            <person name="Ravi A."/>
            <person name="Getino M."/>
            <person name="Pursley I."/>
            <person name="Horton D.L."/>
            <person name="Alikhan N.-F."/>
            <person name="Baker D."/>
            <person name="Gharbi K."/>
            <person name="Hall N."/>
            <person name="Watson M."/>
            <person name="Adriaenssens E.M."/>
            <person name="Foster-Nyarko E."/>
            <person name="Jarju S."/>
            <person name="Secka A."/>
            <person name="Antonio M."/>
            <person name="Oren A."/>
            <person name="Chaudhuri R."/>
            <person name="La Ragione R.M."/>
            <person name="Hildebrand F."/>
            <person name="Pallen M.J."/>
        </authorList>
    </citation>
    <scope>NUCLEOTIDE SEQUENCE [LARGE SCALE GENOMIC DNA]</scope>
    <source>
        <strain evidence="5 6">Sa2CUA1</strain>
    </source>
</reference>
<organism evidence="5 6">
    <name type="scientific">Arthrobacter gallicola</name>
    <dbReference type="NCBI Taxonomy" id="2762225"/>
    <lineage>
        <taxon>Bacteria</taxon>
        <taxon>Bacillati</taxon>
        <taxon>Actinomycetota</taxon>
        <taxon>Actinomycetes</taxon>
        <taxon>Micrococcales</taxon>
        <taxon>Micrococcaceae</taxon>
        <taxon>Arthrobacter</taxon>
    </lineage>
</organism>
<dbReference type="InterPro" id="IPR028098">
    <property type="entry name" value="Glyco_trans_4-like_N"/>
</dbReference>
<dbReference type="InterPro" id="IPR050194">
    <property type="entry name" value="Glycosyltransferase_grp1"/>
</dbReference>
<sequence length="361" mass="40246">MESRIKVLHVVESFGGGVATALAQYAKATPGVEHHLLRSVRVGDFADGGELAEFSSVDDLPRTPVAARKKIRQTFKQVQPEIVHAHSSFGGLFTRISVRATKKVQIVYTPHGYSFERRDISAFNRSLYRSVEAALSFNTSNYAACSPREAELSKKLSRRSVVSYVPNVLEEIPAHFLPDERDPAEHRVVSVGRLTAARDPMFFLKVVAAVKSVDPSIVFTWVGDGEESYKRQLIDAGVEVTGWLTRSKAWSVLRSSDTHIHTSAWDGFPMVLLEANQARVPSLVRDIDPFAGVHKNLRSETPEEMALKVLQLRSQDSRADVLGLWDDFLRDNTIAVQRARLMEIYEPIVLGAANSYSSRNK</sequence>
<dbReference type="Pfam" id="PF13692">
    <property type="entry name" value="Glyco_trans_1_4"/>
    <property type="match status" value="1"/>
</dbReference>
<protein>
    <recommendedName>
        <fullName evidence="1">D-inositol 3-phosphate glycosyltransferase</fullName>
    </recommendedName>
</protein>
<dbReference type="RefSeq" id="WP_191808348.1">
    <property type="nucleotide sequence ID" value="NZ_JACSQD010000005.1"/>
</dbReference>
<keyword evidence="3" id="KW-0808">Transferase</keyword>
<dbReference type="Gene3D" id="3.40.50.2000">
    <property type="entry name" value="Glycogen Phosphorylase B"/>
    <property type="match status" value="2"/>
</dbReference>
<dbReference type="SUPFAM" id="SSF53756">
    <property type="entry name" value="UDP-Glycosyltransferase/glycogen phosphorylase"/>
    <property type="match status" value="1"/>
</dbReference>
<keyword evidence="6" id="KW-1185">Reference proteome</keyword>
<evidence type="ECO:0000313" key="6">
    <source>
        <dbReference type="Proteomes" id="UP000609874"/>
    </source>
</evidence>
<proteinExistence type="predicted"/>
<evidence type="ECO:0000259" key="4">
    <source>
        <dbReference type="Pfam" id="PF13439"/>
    </source>
</evidence>
<gene>
    <name evidence="5" type="ORF">H9639_12240</name>
</gene>
<feature type="domain" description="Glycosyltransferase subfamily 4-like N-terminal" evidence="4">
    <location>
        <begin position="56"/>
        <end position="167"/>
    </location>
</feature>